<name>A0ABT6VMT8_9GAMM</name>
<evidence type="ECO:0000259" key="3">
    <source>
        <dbReference type="Pfam" id="PF00171"/>
    </source>
</evidence>
<dbReference type="InterPro" id="IPR015590">
    <property type="entry name" value="Aldehyde_DH_dom"/>
</dbReference>
<protein>
    <submittedName>
        <fullName evidence="4">Aldehyde dehydrogenase family protein</fullName>
    </submittedName>
</protein>
<evidence type="ECO:0000313" key="5">
    <source>
        <dbReference type="Proteomes" id="UP001244242"/>
    </source>
</evidence>
<dbReference type="PANTHER" id="PTHR42991:SF1">
    <property type="entry name" value="ALDEHYDE DEHYDROGENASE"/>
    <property type="match status" value="1"/>
</dbReference>
<proteinExistence type="inferred from homology"/>
<evidence type="ECO:0000256" key="1">
    <source>
        <dbReference type="ARBA" id="ARBA00009986"/>
    </source>
</evidence>
<sequence length="298" mass="32471">MNHERLLNDGQWCEGEAGQASLNDRYRGTLAAVIEQASTRQVDAAVEAALKAFRGTPIPAYQRYAILDRAARLMDERREQILHDLITETGYAVGDARSELDRCVLTLQQCAEEAKRIHGECVPMEGAPGHEHRIGFTVRVPRGVVCAITPFNAPLNTVAHKIAPALAAGNAVVLKPAEQTPMCANHLARLLCDAGLPAGYLNVVHGPGEMVGKRLQENQAVDFYAFTGSTAVGERIRARIGLRHTLLELGNISSTIVCQDASLEVALPRLSPVPFARQARYAPRYRSFSSSVASTPRW</sequence>
<evidence type="ECO:0000313" key="4">
    <source>
        <dbReference type="EMBL" id="MDI5935306.1"/>
    </source>
</evidence>
<organism evidence="4 5">
    <name type="scientific">Halomonas kalidii</name>
    <dbReference type="NCBI Taxonomy" id="3043293"/>
    <lineage>
        <taxon>Bacteria</taxon>
        <taxon>Pseudomonadati</taxon>
        <taxon>Pseudomonadota</taxon>
        <taxon>Gammaproteobacteria</taxon>
        <taxon>Oceanospirillales</taxon>
        <taxon>Halomonadaceae</taxon>
        <taxon>Halomonas</taxon>
    </lineage>
</organism>
<dbReference type="InterPro" id="IPR051020">
    <property type="entry name" value="ALDH-related_metabolic_enz"/>
</dbReference>
<reference evidence="4 5" key="1">
    <citation type="submission" date="2023-04" db="EMBL/GenBank/DDBJ databases">
        <title>Halomonas strains isolated from rhizosphere soil.</title>
        <authorList>
            <person name="Xu L."/>
            <person name="Sun J.-Q."/>
        </authorList>
    </citation>
    <scope>NUCLEOTIDE SEQUENCE [LARGE SCALE GENOMIC DNA]</scope>
    <source>
        <strain evidence="4 5">LN1S58</strain>
    </source>
</reference>
<keyword evidence="2" id="KW-0560">Oxidoreductase</keyword>
<comment type="caution">
    <text evidence="4">The sequence shown here is derived from an EMBL/GenBank/DDBJ whole genome shotgun (WGS) entry which is preliminary data.</text>
</comment>
<gene>
    <name evidence="4" type="ORF">QLQ84_16035</name>
</gene>
<dbReference type="PANTHER" id="PTHR42991">
    <property type="entry name" value="ALDEHYDE DEHYDROGENASE"/>
    <property type="match status" value="1"/>
</dbReference>
<dbReference type="SUPFAM" id="SSF53720">
    <property type="entry name" value="ALDH-like"/>
    <property type="match status" value="1"/>
</dbReference>
<evidence type="ECO:0000256" key="2">
    <source>
        <dbReference type="ARBA" id="ARBA00023002"/>
    </source>
</evidence>
<dbReference type="InterPro" id="IPR016161">
    <property type="entry name" value="Ald_DH/histidinol_DH"/>
</dbReference>
<dbReference type="Pfam" id="PF00171">
    <property type="entry name" value="Aldedh"/>
    <property type="match status" value="1"/>
</dbReference>
<comment type="similarity">
    <text evidence="1">Belongs to the aldehyde dehydrogenase family.</text>
</comment>
<dbReference type="Gene3D" id="3.40.605.10">
    <property type="entry name" value="Aldehyde Dehydrogenase, Chain A, domain 1"/>
    <property type="match status" value="1"/>
</dbReference>
<dbReference type="EMBL" id="JASCQO010000042">
    <property type="protein sequence ID" value="MDI5935306.1"/>
    <property type="molecule type" value="Genomic_DNA"/>
</dbReference>
<dbReference type="InterPro" id="IPR016162">
    <property type="entry name" value="Ald_DH_N"/>
</dbReference>
<feature type="domain" description="Aldehyde dehydrogenase" evidence="3">
    <location>
        <begin position="12"/>
        <end position="269"/>
    </location>
</feature>
<dbReference type="Proteomes" id="UP001244242">
    <property type="component" value="Unassembled WGS sequence"/>
</dbReference>
<keyword evidence="5" id="KW-1185">Reference proteome</keyword>
<accession>A0ABT6VMT8</accession>